<keyword evidence="11" id="KW-0813">Transport</keyword>
<evidence type="ECO:0000256" key="11">
    <source>
        <dbReference type="HAMAP-Rule" id="MF_01356"/>
    </source>
</evidence>
<dbReference type="HAMAP" id="MF_01356">
    <property type="entry name" value="NDH1_NuoB"/>
    <property type="match status" value="1"/>
</dbReference>
<evidence type="ECO:0000256" key="3">
    <source>
        <dbReference type="ARBA" id="ARBA00022485"/>
    </source>
</evidence>
<dbReference type="Gene3D" id="3.40.50.12280">
    <property type="match status" value="1"/>
</dbReference>
<evidence type="ECO:0000256" key="6">
    <source>
        <dbReference type="ARBA" id="ARBA00022967"/>
    </source>
</evidence>
<keyword evidence="5 11" id="KW-0479">Metal-binding</keyword>
<comment type="caution">
    <text evidence="14">The sequence shown here is derived from an EMBL/GenBank/DDBJ whole genome shotgun (WGS) entry which is preliminary data.</text>
</comment>
<dbReference type="GO" id="GO:0005886">
    <property type="term" value="C:plasma membrane"/>
    <property type="evidence" value="ECO:0007669"/>
    <property type="project" value="UniProtKB-SubCell"/>
</dbReference>
<keyword evidence="6 11" id="KW-1278">Translocase</keyword>
<dbReference type="GO" id="GO:0009060">
    <property type="term" value="P:aerobic respiration"/>
    <property type="evidence" value="ECO:0007669"/>
    <property type="project" value="TreeGrafter"/>
</dbReference>
<dbReference type="InterPro" id="IPR006138">
    <property type="entry name" value="NADH_UQ_OxRdtase_20Kd_su"/>
</dbReference>
<evidence type="ECO:0000256" key="1">
    <source>
        <dbReference type="ARBA" id="ARBA00009173"/>
    </source>
</evidence>
<evidence type="ECO:0000256" key="8">
    <source>
        <dbReference type="ARBA" id="ARBA00023014"/>
    </source>
</evidence>
<keyword evidence="4 11" id="KW-0874">Quinone</keyword>
<evidence type="ECO:0000256" key="2">
    <source>
        <dbReference type="ARBA" id="ARBA00022475"/>
    </source>
</evidence>
<gene>
    <name evidence="11" type="primary">nuoB</name>
    <name evidence="14" type="ORF">ENS06_15980</name>
</gene>
<accession>A0A832A8X7</accession>
<comment type="similarity">
    <text evidence="1 11 12">Belongs to the complex I 20 kDa subunit family.</text>
</comment>
<dbReference type="InterPro" id="IPR006137">
    <property type="entry name" value="NADH_UbQ_OxRdtase-like_20kDa"/>
</dbReference>
<dbReference type="NCBIfam" id="TIGR01957">
    <property type="entry name" value="nuoB_fam"/>
    <property type="match status" value="1"/>
</dbReference>
<dbReference type="GO" id="GO:0015990">
    <property type="term" value="P:electron transport coupled proton transport"/>
    <property type="evidence" value="ECO:0007669"/>
    <property type="project" value="TreeGrafter"/>
</dbReference>
<dbReference type="SUPFAM" id="SSF56770">
    <property type="entry name" value="HydA/Nqo6-like"/>
    <property type="match status" value="1"/>
</dbReference>
<keyword evidence="11" id="KW-0830">Ubiquinone</keyword>
<dbReference type="GO" id="GO:0008137">
    <property type="term" value="F:NADH dehydrogenase (ubiquinone) activity"/>
    <property type="evidence" value="ECO:0007669"/>
    <property type="project" value="InterPro"/>
</dbReference>
<dbReference type="EMBL" id="DSTK01000041">
    <property type="protein sequence ID" value="HFK98810.1"/>
    <property type="molecule type" value="Genomic_DNA"/>
</dbReference>
<name>A0A832A8X7_9BACT</name>
<dbReference type="GO" id="GO:0048038">
    <property type="term" value="F:quinone binding"/>
    <property type="evidence" value="ECO:0007669"/>
    <property type="project" value="UniProtKB-KW"/>
</dbReference>
<keyword evidence="9 11" id="KW-0520">NAD</keyword>
<keyword evidence="10 11" id="KW-0472">Membrane</keyword>
<evidence type="ECO:0000313" key="14">
    <source>
        <dbReference type="EMBL" id="HFK98810.1"/>
    </source>
</evidence>
<comment type="function">
    <text evidence="11">NDH-1 shuttles electrons from NADH, via FMN and iron-sulfur (Fe-S) centers, to quinones in the respiratory chain. The immediate electron acceptor for the enzyme in this species is believed to be ubiquinone. Couples the redox reaction to proton translocation (for every two electrons transferred, four hydrogen ions are translocated across the cytoplasmic membrane), and thus conserves the redox energy in a proton gradient.</text>
</comment>
<dbReference type="GO" id="GO:0045271">
    <property type="term" value="C:respiratory chain complex I"/>
    <property type="evidence" value="ECO:0007669"/>
    <property type="project" value="TreeGrafter"/>
</dbReference>
<evidence type="ECO:0000256" key="12">
    <source>
        <dbReference type="RuleBase" id="RU004464"/>
    </source>
</evidence>
<dbReference type="GO" id="GO:0051539">
    <property type="term" value="F:4 iron, 4 sulfur cluster binding"/>
    <property type="evidence" value="ECO:0007669"/>
    <property type="project" value="UniProtKB-KW"/>
</dbReference>
<keyword evidence="3 11" id="KW-0004">4Fe-4S</keyword>
<dbReference type="PANTHER" id="PTHR11995:SF14">
    <property type="entry name" value="NADH DEHYDROGENASE [UBIQUINONE] IRON-SULFUR PROTEIN 7, MITOCHONDRIAL"/>
    <property type="match status" value="1"/>
</dbReference>
<dbReference type="PANTHER" id="PTHR11995">
    <property type="entry name" value="NADH DEHYDROGENASE"/>
    <property type="match status" value="1"/>
</dbReference>
<dbReference type="NCBIfam" id="NF005012">
    <property type="entry name" value="PRK06411.1"/>
    <property type="match status" value="1"/>
</dbReference>
<feature type="binding site" evidence="11">
    <location>
        <position position="37"/>
    </location>
    <ligand>
        <name>[4Fe-4S] cluster</name>
        <dbReference type="ChEBI" id="CHEBI:49883"/>
    </ligand>
</feature>
<protein>
    <recommendedName>
        <fullName evidence="11">NADH-quinone oxidoreductase subunit B</fullName>
        <ecNumber evidence="11">7.1.1.-</ecNumber>
    </recommendedName>
    <alternativeName>
        <fullName evidence="11">NADH dehydrogenase I subunit B</fullName>
    </alternativeName>
    <alternativeName>
        <fullName evidence="11">NDH-1 subunit B</fullName>
    </alternativeName>
</protein>
<feature type="binding site" evidence="11">
    <location>
        <position position="132"/>
    </location>
    <ligand>
        <name>[4Fe-4S] cluster</name>
        <dbReference type="ChEBI" id="CHEBI:49883"/>
    </ligand>
</feature>
<comment type="subcellular location">
    <subcellularLocation>
        <location evidence="11">Cell membrane</location>
        <topology evidence="11">Peripheral membrane protein</topology>
        <orientation evidence="11">Cytoplasmic side</orientation>
    </subcellularLocation>
</comment>
<keyword evidence="2 11" id="KW-1003">Cell membrane</keyword>
<dbReference type="FunFam" id="3.40.50.12280:FF:000004">
    <property type="entry name" value="NADH-quinone oxidoreductase subunit B"/>
    <property type="match status" value="1"/>
</dbReference>
<organism evidence="14">
    <name type="scientific">Desulfacinum infernum</name>
    <dbReference type="NCBI Taxonomy" id="35837"/>
    <lineage>
        <taxon>Bacteria</taxon>
        <taxon>Pseudomonadati</taxon>
        <taxon>Thermodesulfobacteriota</taxon>
        <taxon>Syntrophobacteria</taxon>
        <taxon>Syntrophobacterales</taxon>
        <taxon>Syntrophobacteraceae</taxon>
        <taxon>Desulfacinum</taxon>
    </lineage>
</organism>
<evidence type="ECO:0000256" key="4">
    <source>
        <dbReference type="ARBA" id="ARBA00022719"/>
    </source>
</evidence>
<comment type="cofactor">
    <cofactor evidence="11">
        <name>[4Fe-4S] cluster</name>
        <dbReference type="ChEBI" id="CHEBI:49883"/>
    </cofactor>
    <text evidence="11">Binds 1 [4Fe-4S] cluster.</text>
</comment>
<feature type="binding site" evidence="11">
    <location>
        <position position="38"/>
    </location>
    <ligand>
        <name>[4Fe-4S] cluster</name>
        <dbReference type="ChEBI" id="CHEBI:49883"/>
    </ligand>
</feature>
<evidence type="ECO:0000256" key="5">
    <source>
        <dbReference type="ARBA" id="ARBA00022723"/>
    </source>
</evidence>
<dbReference type="GO" id="GO:0050136">
    <property type="term" value="F:NADH dehydrogenase (quinone) (non-electrogenic) activity"/>
    <property type="evidence" value="ECO:0007669"/>
    <property type="project" value="UniProtKB-UniRule"/>
</dbReference>
<feature type="domain" description="NADH:ubiquinone oxidoreductase-like 20kDa subunit" evidence="13">
    <location>
        <begin position="37"/>
        <end position="146"/>
    </location>
</feature>
<evidence type="ECO:0000256" key="7">
    <source>
        <dbReference type="ARBA" id="ARBA00023004"/>
    </source>
</evidence>
<evidence type="ECO:0000256" key="10">
    <source>
        <dbReference type="ARBA" id="ARBA00023136"/>
    </source>
</evidence>
<keyword evidence="8 11" id="KW-0411">Iron-sulfur</keyword>
<evidence type="ECO:0000256" key="9">
    <source>
        <dbReference type="ARBA" id="ARBA00023027"/>
    </source>
</evidence>
<reference evidence="14" key="1">
    <citation type="journal article" date="2020" name="mSystems">
        <title>Genome- and Community-Level Interaction Insights into Carbon Utilization and Element Cycling Functions of Hydrothermarchaeota in Hydrothermal Sediment.</title>
        <authorList>
            <person name="Zhou Z."/>
            <person name="Liu Y."/>
            <person name="Xu W."/>
            <person name="Pan J."/>
            <person name="Luo Z.H."/>
            <person name="Li M."/>
        </authorList>
    </citation>
    <scope>NUCLEOTIDE SEQUENCE [LARGE SCALE GENOMIC DNA]</scope>
    <source>
        <strain evidence="14">SpSt-456</strain>
    </source>
</reference>
<feature type="binding site" evidence="11">
    <location>
        <position position="103"/>
    </location>
    <ligand>
        <name>[4Fe-4S] cluster</name>
        <dbReference type="ChEBI" id="CHEBI:49883"/>
    </ligand>
</feature>
<dbReference type="Pfam" id="PF01058">
    <property type="entry name" value="Oxidored_q6"/>
    <property type="match status" value="1"/>
</dbReference>
<dbReference type="GO" id="GO:0005506">
    <property type="term" value="F:iron ion binding"/>
    <property type="evidence" value="ECO:0007669"/>
    <property type="project" value="UniProtKB-UniRule"/>
</dbReference>
<dbReference type="EC" id="7.1.1.-" evidence="11"/>
<proteinExistence type="inferred from homology"/>
<comment type="catalytic activity">
    <reaction evidence="11">
        <text>a quinone + NADH + 5 H(+)(in) = a quinol + NAD(+) + 4 H(+)(out)</text>
        <dbReference type="Rhea" id="RHEA:57888"/>
        <dbReference type="ChEBI" id="CHEBI:15378"/>
        <dbReference type="ChEBI" id="CHEBI:24646"/>
        <dbReference type="ChEBI" id="CHEBI:57540"/>
        <dbReference type="ChEBI" id="CHEBI:57945"/>
        <dbReference type="ChEBI" id="CHEBI:132124"/>
    </reaction>
</comment>
<comment type="subunit">
    <text evidence="11">NDH-1 is composed of 14 different subunits. Subunits NuoB, C, D, E, F, and G constitute the peripheral sector of the complex.</text>
</comment>
<dbReference type="AlphaFoldDB" id="A0A832A8X7"/>
<keyword evidence="7 11" id="KW-0408">Iron</keyword>
<evidence type="ECO:0000259" key="13">
    <source>
        <dbReference type="Pfam" id="PF01058"/>
    </source>
</evidence>
<sequence>MGLEQQIRSQILTATLEKFVNWARKSSVWPATFGLACCAIEMICTAANRFDIARFGMEAFRASPRQADLMIVAGTVTKKMVPAVVRIYEQMPEPKWVIAMGACASSGGIFRSYAVVQGIDRYLPVDVYVPGCPPRPEALLYGILKLHEKILRDPFLTRKEGPVVVDPHEVPALQEVRA</sequence>